<dbReference type="Proteomes" id="UP000772618">
    <property type="component" value="Unassembled WGS sequence"/>
</dbReference>
<evidence type="ECO:0000256" key="1">
    <source>
        <dbReference type="SAM" id="Phobius"/>
    </source>
</evidence>
<dbReference type="RefSeq" id="WP_254154173.1">
    <property type="nucleotide sequence ID" value="NZ_JAHESD010000027.1"/>
</dbReference>
<keyword evidence="1" id="KW-0472">Membrane</keyword>
<accession>A0ABS5VS05</accession>
<comment type="caution">
    <text evidence="2">The sequence shown here is derived from an EMBL/GenBank/DDBJ whole genome shotgun (WGS) entry which is preliminary data.</text>
</comment>
<organism evidence="2 3">
    <name type="scientific">Chryseosolibacter indicus</name>
    <dbReference type="NCBI Taxonomy" id="2782351"/>
    <lineage>
        <taxon>Bacteria</taxon>
        <taxon>Pseudomonadati</taxon>
        <taxon>Bacteroidota</taxon>
        <taxon>Cytophagia</taxon>
        <taxon>Cytophagales</taxon>
        <taxon>Chryseotaleaceae</taxon>
        <taxon>Chryseosolibacter</taxon>
    </lineage>
</organism>
<name>A0ABS5VS05_9BACT</name>
<dbReference type="EMBL" id="JAHESD010000027">
    <property type="protein sequence ID" value="MBT1704215.1"/>
    <property type="molecule type" value="Genomic_DNA"/>
</dbReference>
<keyword evidence="1" id="KW-0812">Transmembrane</keyword>
<keyword evidence="3" id="KW-1185">Reference proteome</keyword>
<reference evidence="2 3" key="1">
    <citation type="submission" date="2021-05" db="EMBL/GenBank/DDBJ databases">
        <title>A Polyphasic approach of four new species of the genus Ohtaekwangia: Ohtaekwangia histidinii sp. nov., Ohtaekwangia cretensis sp. nov., Ohtaekwangia indiensis sp. nov., Ohtaekwangia reichenbachii sp. nov. from diverse environment.</title>
        <authorList>
            <person name="Octaviana S."/>
        </authorList>
    </citation>
    <scope>NUCLEOTIDE SEQUENCE [LARGE SCALE GENOMIC DNA]</scope>
    <source>
        <strain evidence="2 3">PWU20</strain>
    </source>
</reference>
<sequence>MKKFVIYSLIGIAVIGVLAVIVIYVQLRKTKSFSPEDNIVYSQDDLSIKVFYNRPYKKERQVFGALVPYDKVWRTGANEATTFETNKDLIIEGKTLKAGKYSLWTIPRQEIWTVIFNSEYGQWGINSKGEANRQPEKDVLSIDVSSVQQDQIFEQFTISFEKTGEDLEMVLAWDKTLVALPITFKQMSSE</sequence>
<dbReference type="InterPro" id="IPR021314">
    <property type="entry name" value="DUF2911"/>
</dbReference>
<feature type="transmembrane region" description="Helical" evidence="1">
    <location>
        <begin position="6"/>
        <end position="25"/>
    </location>
</feature>
<keyword evidence="1" id="KW-1133">Transmembrane helix</keyword>
<gene>
    <name evidence="2" type="ORF">KK060_13055</name>
</gene>
<dbReference type="Pfam" id="PF11138">
    <property type="entry name" value="DUF2911"/>
    <property type="match status" value="1"/>
</dbReference>
<evidence type="ECO:0000313" key="3">
    <source>
        <dbReference type="Proteomes" id="UP000772618"/>
    </source>
</evidence>
<evidence type="ECO:0000313" key="2">
    <source>
        <dbReference type="EMBL" id="MBT1704215.1"/>
    </source>
</evidence>
<protein>
    <submittedName>
        <fullName evidence="2">DUF2911 domain-containing protein</fullName>
    </submittedName>
</protein>
<proteinExistence type="predicted"/>